<sequence length="209" mass="23277">MAETGSTVFYVKHMVCPRGLLLMRELLLRLGLTPRRVELGEVEVIETGPAINWMALRTALEAEGFELLERQLPQQRLVQAIKQTVAEVLATSPQELRCGRSAPLLSQRLGRKFSYLSNAFSTTEGQSLERYIIGQRIAAAERLLRNSTLGVGRIALSLGYSSLGHLSRQFRLVKGISPTDYRRQLSASPAPNLTGLPPELYEPHQLPNE</sequence>
<dbReference type="Gene3D" id="1.10.10.60">
    <property type="entry name" value="Homeodomain-like"/>
    <property type="match status" value="1"/>
</dbReference>
<dbReference type="InterPro" id="IPR018062">
    <property type="entry name" value="HTH_AraC-typ_CS"/>
</dbReference>
<dbReference type="Pfam" id="PF12833">
    <property type="entry name" value="HTH_18"/>
    <property type="match status" value="1"/>
</dbReference>
<evidence type="ECO:0000256" key="4">
    <source>
        <dbReference type="SAM" id="MobiDB-lite"/>
    </source>
</evidence>
<dbReference type="PANTHER" id="PTHR43280">
    <property type="entry name" value="ARAC-FAMILY TRANSCRIPTIONAL REGULATOR"/>
    <property type="match status" value="1"/>
</dbReference>
<dbReference type="EMBL" id="RWIS01000016">
    <property type="protein sequence ID" value="RSK24496.1"/>
    <property type="molecule type" value="Genomic_DNA"/>
</dbReference>
<dbReference type="SUPFAM" id="SSF46689">
    <property type="entry name" value="Homeodomain-like"/>
    <property type="match status" value="1"/>
</dbReference>
<dbReference type="OrthoDB" id="952277at2"/>
<dbReference type="PANTHER" id="PTHR43280:SF31">
    <property type="entry name" value="TRANSCRIPTIONAL REGULATORY PROTEIN"/>
    <property type="match status" value="1"/>
</dbReference>
<dbReference type="InterPro" id="IPR009057">
    <property type="entry name" value="Homeodomain-like_sf"/>
</dbReference>
<keyword evidence="1" id="KW-0805">Transcription regulation</keyword>
<comment type="caution">
    <text evidence="6">The sequence shown here is derived from an EMBL/GenBank/DDBJ whole genome shotgun (WGS) entry which is preliminary data.</text>
</comment>
<proteinExistence type="predicted"/>
<keyword evidence="2" id="KW-0238">DNA-binding</keyword>
<evidence type="ECO:0000256" key="3">
    <source>
        <dbReference type="ARBA" id="ARBA00023163"/>
    </source>
</evidence>
<dbReference type="GO" id="GO:0043565">
    <property type="term" value="F:sequence-specific DNA binding"/>
    <property type="evidence" value="ECO:0007669"/>
    <property type="project" value="InterPro"/>
</dbReference>
<dbReference type="SMART" id="SM00342">
    <property type="entry name" value="HTH_ARAC"/>
    <property type="match status" value="1"/>
</dbReference>
<evidence type="ECO:0000259" key="5">
    <source>
        <dbReference type="PROSITE" id="PS01124"/>
    </source>
</evidence>
<dbReference type="Proteomes" id="UP000280066">
    <property type="component" value="Unassembled WGS sequence"/>
</dbReference>
<keyword evidence="7" id="KW-1185">Reference proteome</keyword>
<dbReference type="PROSITE" id="PS01124">
    <property type="entry name" value="HTH_ARAC_FAMILY_2"/>
    <property type="match status" value="1"/>
</dbReference>
<feature type="region of interest" description="Disordered" evidence="4">
    <location>
        <begin position="184"/>
        <end position="209"/>
    </location>
</feature>
<evidence type="ECO:0000256" key="1">
    <source>
        <dbReference type="ARBA" id="ARBA00023015"/>
    </source>
</evidence>
<dbReference type="InterPro" id="IPR018060">
    <property type="entry name" value="HTH_AraC"/>
</dbReference>
<feature type="domain" description="HTH araC/xylS-type" evidence="5">
    <location>
        <begin position="75"/>
        <end position="184"/>
    </location>
</feature>
<protein>
    <submittedName>
        <fullName evidence="6">AraC family transcriptional regulator</fullName>
    </submittedName>
</protein>
<evidence type="ECO:0000256" key="2">
    <source>
        <dbReference type="ARBA" id="ARBA00023125"/>
    </source>
</evidence>
<gene>
    <name evidence="6" type="ORF">EI290_19285</name>
</gene>
<dbReference type="GO" id="GO:0003700">
    <property type="term" value="F:DNA-binding transcription factor activity"/>
    <property type="evidence" value="ECO:0007669"/>
    <property type="project" value="InterPro"/>
</dbReference>
<evidence type="ECO:0000313" key="6">
    <source>
        <dbReference type="EMBL" id="RSK24496.1"/>
    </source>
</evidence>
<evidence type="ECO:0000313" key="7">
    <source>
        <dbReference type="Proteomes" id="UP000280066"/>
    </source>
</evidence>
<accession>A0A428IZA3</accession>
<dbReference type="AlphaFoldDB" id="A0A428IZA3"/>
<dbReference type="PROSITE" id="PS00041">
    <property type="entry name" value="HTH_ARAC_FAMILY_1"/>
    <property type="match status" value="1"/>
</dbReference>
<name>A0A428IZA3_9BACT</name>
<organism evidence="6 7">
    <name type="scientific">Hymenobacter metallilatus</name>
    <dbReference type="NCBI Taxonomy" id="2493666"/>
    <lineage>
        <taxon>Bacteria</taxon>
        <taxon>Pseudomonadati</taxon>
        <taxon>Bacteroidota</taxon>
        <taxon>Cytophagia</taxon>
        <taxon>Cytophagales</taxon>
        <taxon>Hymenobacteraceae</taxon>
        <taxon>Hymenobacter</taxon>
    </lineage>
</organism>
<reference evidence="6 7" key="1">
    <citation type="submission" date="2018-12" db="EMBL/GenBank/DDBJ databases">
        <authorList>
            <person name="Feng G."/>
            <person name="Zhu H."/>
        </authorList>
    </citation>
    <scope>NUCLEOTIDE SEQUENCE [LARGE SCALE GENOMIC DNA]</scope>
    <source>
        <strain evidence="6 7">9PBR-2</strain>
    </source>
</reference>
<keyword evidence="3" id="KW-0804">Transcription</keyword>